<proteinExistence type="predicted"/>
<sequence>MKLLKNSNFLWQLDTFGNKFWNTLPYEIKLNFFIMYERWKNPQITNRNAKDKSKISCMFAFTEFDSSEQFQIRMFCKKLNMMK</sequence>
<name>A0A2Z2HVP3_9ARCH</name>
<gene>
    <name evidence="1" type="ORF">NMSP_1245</name>
</gene>
<evidence type="ECO:0000313" key="1">
    <source>
        <dbReference type="EMBL" id="ARS64860.1"/>
    </source>
</evidence>
<dbReference type="RefSeq" id="WP_086907906.1">
    <property type="nucleotide sequence ID" value="NZ_CP021324.1"/>
</dbReference>
<dbReference type="EMBL" id="CP021324">
    <property type="protein sequence ID" value="ARS64860.1"/>
    <property type="molecule type" value="Genomic_DNA"/>
</dbReference>
<reference evidence="1 2" key="1">
    <citation type="journal article" date="2017" name="Environ. Microbiol.">
        <title>Genome and epigenome of a novel marine Thaumarchaeota strain suggest viral infection, phosphorothioation DNA modification and multiple restriction systems.</title>
        <authorList>
            <person name="Ahlgren N.A."/>
            <person name="Chen Y."/>
            <person name="Needham D.M."/>
            <person name="Parada A.E."/>
            <person name="Sachdeva R."/>
            <person name="Trinh V."/>
            <person name="Chen T."/>
            <person name="Fuhrman J.A."/>
        </authorList>
    </citation>
    <scope>NUCLEOTIDE SEQUENCE [LARGE SCALE GENOMIC DNA]</scope>
    <source>
        <strain evidence="1 2">SPOT01</strain>
    </source>
</reference>
<accession>A0A2Z2HVP3</accession>
<keyword evidence="2" id="KW-1185">Reference proteome</keyword>
<protein>
    <submittedName>
        <fullName evidence="1">Uncharacterized protein</fullName>
    </submittedName>
</protein>
<dbReference type="AlphaFoldDB" id="A0A2Z2HVP3"/>
<organism evidence="1 2">
    <name type="scientific">Candidatus Nitrosomarinus catalinensis</name>
    <dbReference type="NCBI Taxonomy" id="1898749"/>
    <lineage>
        <taxon>Archaea</taxon>
        <taxon>Nitrososphaerota</taxon>
        <taxon>Nitrososphaeria</taxon>
        <taxon>Nitrosopumilales</taxon>
        <taxon>Nitrosopumilaceae</taxon>
        <taxon>Candidatus Nitrosomarinus</taxon>
    </lineage>
</organism>
<evidence type="ECO:0000313" key="2">
    <source>
        <dbReference type="Proteomes" id="UP000249949"/>
    </source>
</evidence>
<dbReference type="GeneID" id="32901695"/>
<dbReference type="KEGG" id="nct:NMSP_1245"/>
<dbReference type="Proteomes" id="UP000249949">
    <property type="component" value="Chromosome"/>
</dbReference>